<reference evidence="1 2" key="1">
    <citation type="submission" date="2020-07" db="EMBL/GenBank/DDBJ databases">
        <title>Genomic Encyclopedia of Type Strains, Phase IV (KMG-V): Genome sequencing to study the core and pangenomes of soil and plant-associated prokaryotes.</title>
        <authorList>
            <person name="Whitman W."/>
        </authorList>
    </citation>
    <scope>NUCLEOTIDE SEQUENCE [LARGE SCALE GENOMIC DNA]</scope>
    <source>
        <strain evidence="1 2">SAS40</strain>
    </source>
</reference>
<name>A0A7Y9IXY4_9BURK</name>
<proteinExistence type="predicted"/>
<dbReference type="EMBL" id="JACBYR010000001">
    <property type="protein sequence ID" value="NYE84229.1"/>
    <property type="molecule type" value="Genomic_DNA"/>
</dbReference>
<dbReference type="RefSeq" id="WP_179587943.1">
    <property type="nucleotide sequence ID" value="NZ_JACBYR010000001.1"/>
</dbReference>
<dbReference type="AlphaFoldDB" id="A0A7Y9IXY4"/>
<evidence type="ECO:0008006" key="3">
    <source>
        <dbReference type="Google" id="ProtNLM"/>
    </source>
</evidence>
<evidence type="ECO:0000313" key="1">
    <source>
        <dbReference type="EMBL" id="NYE84229.1"/>
    </source>
</evidence>
<organism evidence="1 2">
    <name type="scientific">Pigmentiphaga litoralis</name>
    <dbReference type="NCBI Taxonomy" id="516702"/>
    <lineage>
        <taxon>Bacteria</taxon>
        <taxon>Pseudomonadati</taxon>
        <taxon>Pseudomonadota</taxon>
        <taxon>Betaproteobacteria</taxon>
        <taxon>Burkholderiales</taxon>
        <taxon>Alcaligenaceae</taxon>
        <taxon>Pigmentiphaga</taxon>
    </lineage>
</organism>
<dbReference type="Proteomes" id="UP000542125">
    <property type="component" value="Unassembled WGS sequence"/>
</dbReference>
<protein>
    <recommendedName>
        <fullName evidence="3">3-deoxy-D-arabino-heptulosonate 7-phosphate synthase</fullName>
    </recommendedName>
</protein>
<evidence type="ECO:0000313" key="2">
    <source>
        <dbReference type="Proteomes" id="UP000542125"/>
    </source>
</evidence>
<accession>A0A7Y9IXY4</accession>
<keyword evidence="2" id="KW-1185">Reference proteome</keyword>
<comment type="caution">
    <text evidence="1">The sequence shown here is derived from an EMBL/GenBank/DDBJ whole genome shotgun (WGS) entry which is preliminary data.</text>
</comment>
<gene>
    <name evidence="1" type="ORF">FHW18_003500</name>
</gene>
<sequence>MASTPCSPLNSLLRTVPRRYRVPPLGDRDARSDAPSAARNLAVAIELARAALARGEQPDAAVKARFLQGLARLIADALHPQTGDPAFQAMVLRHRHAWVREYASLQAQGDKDARHIRSRVDAIAHPGKLRQQASGPLRDGLSQLYEQVSTGAWTEAADTGRFLLAGLETRSDPLFDLQSTAGLGRSLQHLLQDPALARLQRLLALAHDTDVQHYLALWASHGPRSGSAEAAAQGASAQQRGAEVEATAAQALDALAAQLNRDDSQQWTYRVVTALHVPAVLVDSAERAKTEWDVAVFRRPKIEDAKETEGAKKAEAAKKTDAAASPPWDICLLVEAKASADAATTDFPRLLRGLQLLSKADAHVIYPFLTKQGTVPVRGRSLHALPTTDALATFQDAVLYCSDAPADPAPKPLGAASRMQLISSTNTLDYASRLSDGEAVNAQDLEPVWQTLLTDPRWLTVLNQYATLRRVRELMVHVADLHALSRRTISNPISTTDSAGR</sequence>